<dbReference type="InterPro" id="IPR036505">
    <property type="entry name" value="Amidase/PGRP_sf"/>
</dbReference>
<dbReference type="GO" id="GO:0008745">
    <property type="term" value="F:N-acetylmuramoyl-L-alanine amidase activity"/>
    <property type="evidence" value="ECO:0007669"/>
    <property type="project" value="InterPro"/>
</dbReference>
<feature type="domain" description="N-acetylmuramoyl-L-alanine amidase" evidence="5">
    <location>
        <begin position="15"/>
        <end position="152"/>
    </location>
</feature>
<dbReference type="AlphaFoldDB" id="A0AAW1KHD9"/>
<keyword evidence="8" id="KW-1185">Reference proteome</keyword>
<dbReference type="InterPro" id="IPR002502">
    <property type="entry name" value="Amidase_domain"/>
</dbReference>
<organism evidence="7 8">
    <name type="scientific">Popillia japonica</name>
    <name type="common">Japanese beetle</name>
    <dbReference type="NCBI Taxonomy" id="7064"/>
    <lineage>
        <taxon>Eukaryota</taxon>
        <taxon>Metazoa</taxon>
        <taxon>Ecdysozoa</taxon>
        <taxon>Arthropoda</taxon>
        <taxon>Hexapoda</taxon>
        <taxon>Insecta</taxon>
        <taxon>Pterygota</taxon>
        <taxon>Neoptera</taxon>
        <taxon>Endopterygota</taxon>
        <taxon>Coleoptera</taxon>
        <taxon>Polyphaga</taxon>
        <taxon>Scarabaeiformia</taxon>
        <taxon>Scarabaeidae</taxon>
        <taxon>Rutelinae</taxon>
        <taxon>Popillia</taxon>
    </lineage>
</organism>
<evidence type="ECO:0000256" key="1">
    <source>
        <dbReference type="ARBA" id="ARBA00007553"/>
    </source>
</evidence>
<dbReference type="CDD" id="cd06583">
    <property type="entry name" value="PGRP"/>
    <property type="match status" value="1"/>
</dbReference>
<dbReference type="InterPro" id="IPR015510">
    <property type="entry name" value="PGRP"/>
</dbReference>
<evidence type="ECO:0000256" key="2">
    <source>
        <dbReference type="ARBA" id="ARBA00022588"/>
    </source>
</evidence>
<comment type="similarity">
    <text evidence="1">Belongs to the N-acetylmuramoyl-L-alanine amidase 2 family.</text>
</comment>
<name>A0AAW1KHD9_POPJA</name>
<dbReference type="Proteomes" id="UP001458880">
    <property type="component" value="Unassembled WGS sequence"/>
</dbReference>
<keyword evidence="2" id="KW-0399">Innate immunity</keyword>
<evidence type="ECO:0000259" key="6">
    <source>
        <dbReference type="SMART" id="SM00701"/>
    </source>
</evidence>
<evidence type="ECO:0000256" key="3">
    <source>
        <dbReference type="ARBA" id="ARBA00022859"/>
    </source>
</evidence>
<comment type="caution">
    <text evidence="7">The sequence shown here is derived from an EMBL/GenBank/DDBJ whole genome shotgun (WGS) entry which is preliminary data.</text>
</comment>
<dbReference type="InterPro" id="IPR006619">
    <property type="entry name" value="PGRP_domain_met/bac"/>
</dbReference>
<dbReference type="EMBL" id="JASPKY010000232">
    <property type="protein sequence ID" value="KAK9718076.1"/>
    <property type="molecule type" value="Genomic_DNA"/>
</dbReference>
<dbReference type="SMART" id="SM00644">
    <property type="entry name" value="Ami_2"/>
    <property type="match status" value="1"/>
</dbReference>
<dbReference type="Gene3D" id="3.40.80.10">
    <property type="entry name" value="Peptidoglycan recognition protein-like"/>
    <property type="match status" value="1"/>
</dbReference>
<evidence type="ECO:0000313" key="8">
    <source>
        <dbReference type="Proteomes" id="UP001458880"/>
    </source>
</evidence>
<dbReference type="FunFam" id="3.40.80.10:FF:000001">
    <property type="entry name" value="Peptidoglycan recognition protein 1"/>
    <property type="match status" value="1"/>
</dbReference>
<evidence type="ECO:0000256" key="4">
    <source>
        <dbReference type="ARBA" id="ARBA00057187"/>
    </source>
</evidence>
<accession>A0AAW1KHD9</accession>
<gene>
    <name evidence="7" type="ORF">QE152_g23404</name>
</gene>
<dbReference type="GO" id="GO:0045087">
    <property type="term" value="P:innate immune response"/>
    <property type="evidence" value="ECO:0007669"/>
    <property type="project" value="UniProtKB-KW"/>
</dbReference>
<sequence>MVPKWIDRKIWLSIPPAPGIPNLKTPVPYVTVHHTATEPCSILADCKNQMQFIQRSHMTSNRWLDIGYNFLVGGDGYIYEGRNWTKQGANTTGYEHKTISIAFIGLFDNILPTNESLLAAQEVVRVGLEGNYIDQDYKLFWMRQLSNFGRPGNKLYELIKTWPHWSNSTPLSDF</sequence>
<evidence type="ECO:0000313" key="7">
    <source>
        <dbReference type="EMBL" id="KAK9718076.1"/>
    </source>
</evidence>
<keyword evidence="3" id="KW-0391">Immunity</keyword>
<evidence type="ECO:0000259" key="5">
    <source>
        <dbReference type="SMART" id="SM00644"/>
    </source>
</evidence>
<dbReference type="GO" id="GO:0009253">
    <property type="term" value="P:peptidoglycan catabolic process"/>
    <property type="evidence" value="ECO:0007669"/>
    <property type="project" value="InterPro"/>
</dbReference>
<dbReference type="SUPFAM" id="SSF55846">
    <property type="entry name" value="N-acetylmuramoyl-L-alanine amidase-like"/>
    <property type="match status" value="1"/>
</dbReference>
<comment type="function">
    <text evidence="4">Peptidoglycan-recognition protein probably involved in innate immunity by binding to peptidoglycans (PGN) of bacteria and activating the prophenoloxidase (proPO) cascade immune response. Binds to 1,3-beta-D-glucan and PGN.</text>
</comment>
<proteinExistence type="inferred from homology"/>
<reference evidence="7 8" key="1">
    <citation type="journal article" date="2024" name="BMC Genomics">
        <title>De novo assembly and annotation of Popillia japonica's genome with initial clues to its potential as an invasive pest.</title>
        <authorList>
            <person name="Cucini C."/>
            <person name="Boschi S."/>
            <person name="Funari R."/>
            <person name="Cardaioli E."/>
            <person name="Iannotti N."/>
            <person name="Marturano G."/>
            <person name="Paoli F."/>
            <person name="Bruttini M."/>
            <person name="Carapelli A."/>
            <person name="Frati F."/>
            <person name="Nardi F."/>
        </authorList>
    </citation>
    <scope>NUCLEOTIDE SEQUENCE [LARGE SCALE GENOMIC DNA]</scope>
    <source>
        <strain evidence="7">DMR45628</strain>
    </source>
</reference>
<dbReference type="PANTHER" id="PTHR11022:SF41">
    <property type="entry name" value="PEPTIDOGLYCAN-RECOGNITION PROTEIN LC-RELATED"/>
    <property type="match status" value="1"/>
</dbReference>
<dbReference type="GO" id="GO:0008270">
    <property type="term" value="F:zinc ion binding"/>
    <property type="evidence" value="ECO:0007669"/>
    <property type="project" value="InterPro"/>
</dbReference>
<feature type="domain" description="Peptidoglycan recognition protein family" evidence="6">
    <location>
        <begin position="3"/>
        <end position="146"/>
    </location>
</feature>
<protein>
    <submittedName>
        <fullName evidence="7">N-acetylmuramoyl-L-alanine amidase</fullName>
    </submittedName>
</protein>
<dbReference type="PANTHER" id="PTHR11022">
    <property type="entry name" value="PEPTIDOGLYCAN RECOGNITION PROTEIN"/>
    <property type="match status" value="1"/>
</dbReference>
<dbReference type="Pfam" id="PF01510">
    <property type="entry name" value="Amidase_2"/>
    <property type="match status" value="1"/>
</dbReference>
<dbReference type="SMART" id="SM00701">
    <property type="entry name" value="PGRP"/>
    <property type="match status" value="1"/>
</dbReference>